<evidence type="ECO:0000256" key="1">
    <source>
        <dbReference type="ARBA" id="ARBA00010759"/>
    </source>
</evidence>
<dbReference type="PANTHER" id="PTHR10458:SF22">
    <property type="entry name" value="PEPTIDE DEFORMYLASE"/>
    <property type="match status" value="1"/>
</dbReference>
<dbReference type="RefSeq" id="WP_068308604.1">
    <property type="nucleotide sequence ID" value="NZ_FNAK01000001.1"/>
</dbReference>
<dbReference type="PANTHER" id="PTHR10458">
    <property type="entry name" value="PEPTIDE DEFORMYLASE"/>
    <property type="match status" value="1"/>
</dbReference>
<accession>A0A1G6TTN1</accession>
<dbReference type="Proteomes" id="UP000183685">
    <property type="component" value="Unassembled WGS sequence"/>
</dbReference>
<evidence type="ECO:0000256" key="4">
    <source>
        <dbReference type="ARBA" id="ARBA00022917"/>
    </source>
</evidence>
<evidence type="ECO:0000313" key="8">
    <source>
        <dbReference type="Proteomes" id="UP000183685"/>
    </source>
</evidence>
<dbReference type="OrthoDB" id="9804313at2"/>
<dbReference type="CDD" id="cd00487">
    <property type="entry name" value="Pep_deformylase"/>
    <property type="match status" value="1"/>
</dbReference>
<dbReference type="NCBIfam" id="TIGR00079">
    <property type="entry name" value="pept_deformyl"/>
    <property type="match status" value="1"/>
</dbReference>
<dbReference type="FunFam" id="3.90.45.10:FF:000005">
    <property type="entry name" value="Peptide deformylase"/>
    <property type="match status" value="1"/>
</dbReference>
<comment type="similarity">
    <text evidence="1 6">Belongs to the polypeptide deformylase family.</text>
</comment>
<dbReference type="EMBL" id="FNAK01000001">
    <property type="protein sequence ID" value="SDD32389.1"/>
    <property type="molecule type" value="Genomic_DNA"/>
</dbReference>
<comment type="catalytic activity">
    <reaction evidence="6">
        <text>N-terminal N-formyl-L-methionyl-[peptide] + H2O = N-terminal L-methionyl-[peptide] + formate</text>
        <dbReference type="Rhea" id="RHEA:24420"/>
        <dbReference type="Rhea" id="RHEA-COMP:10639"/>
        <dbReference type="Rhea" id="RHEA-COMP:10640"/>
        <dbReference type="ChEBI" id="CHEBI:15377"/>
        <dbReference type="ChEBI" id="CHEBI:15740"/>
        <dbReference type="ChEBI" id="CHEBI:49298"/>
        <dbReference type="ChEBI" id="CHEBI:64731"/>
        <dbReference type="EC" id="3.5.1.88"/>
    </reaction>
</comment>
<evidence type="ECO:0000313" key="7">
    <source>
        <dbReference type="EMBL" id="SDD32389.1"/>
    </source>
</evidence>
<evidence type="ECO:0000256" key="3">
    <source>
        <dbReference type="ARBA" id="ARBA00022801"/>
    </source>
</evidence>
<dbReference type="PIRSF" id="PIRSF004749">
    <property type="entry name" value="Pep_def"/>
    <property type="match status" value="1"/>
</dbReference>
<comment type="cofactor">
    <cofactor evidence="6">
        <name>Fe(2+)</name>
        <dbReference type="ChEBI" id="CHEBI:29033"/>
    </cofactor>
    <text evidence="6">Binds 1 Fe(2+) ion.</text>
</comment>
<dbReference type="GO" id="GO:0006412">
    <property type="term" value="P:translation"/>
    <property type="evidence" value="ECO:0007669"/>
    <property type="project" value="UniProtKB-UniRule"/>
</dbReference>
<dbReference type="AlphaFoldDB" id="A0A1G6TTN1"/>
<evidence type="ECO:0000256" key="5">
    <source>
        <dbReference type="ARBA" id="ARBA00023004"/>
    </source>
</evidence>
<dbReference type="EC" id="3.5.1.88" evidence="6"/>
<evidence type="ECO:0000256" key="6">
    <source>
        <dbReference type="HAMAP-Rule" id="MF_00163"/>
    </source>
</evidence>
<comment type="function">
    <text evidence="6">Removes the formyl group from the N-terminal Met of newly synthesized proteins. Requires at least a dipeptide for an efficient rate of reaction. N-terminal L-methionine is a prerequisite for activity but the enzyme has broad specificity at other positions.</text>
</comment>
<dbReference type="Gene3D" id="3.90.45.10">
    <property type="entry name" value="Peptide deformylase"/>
    <property type="match status" value="1"/>
</dbReference>
<organism evidence="7 8">
    <name type="scientific">Kordiimonas lacus</name>
    <dbReference type="NCBI Taxonomy" id="637679"/>
    <lineage>
        <taxon>Bacteria</taxon>
        <taxon>Pseudomonadati</taxon>
        <taxon>Pseudomonadota</taxon>
        <taxon>Alphaproteobacteria</taxon>
        <taxon>Kordiimonadales</taxon>
        <taxon>Kordiimonadaceae</taxon>
        <taxon>Kordiimonas</taxon>
    </lineage>
</organism>
<dbReference type="InterPro" id="IPR036821">
    <property type="entry name" value="Peptide_deformylase_sf"/>
</dbReference>
<feature type="binding site" evidence="6">
    <location>
        <position position="136"/>
    </location>
    <ligand>
        <name>Fe cation</name>
        <dbReference type="ChEBI" id="CHEBI:24875"/>
    </ligand>
</feature>
<dbReference type="STRING" id="637679.GCA_001550055_00539"/>
<feature type="active site" evidence="6">
    <location>
        <position position="137"/>
    </location>
</feature>
<keyword evidence="5 6" id="KW-0408">Iron</keyword>
<keyword evidence="8" id="KW-1185">Reference proteome</keyword>
<dbReference type="Pfam" id="PF01327">
    <property type="entry name" value="Pep_deformylase"/>
    <property type="match status" value="1"/>
</dbReference>
<dbReference type="SUPFAM" id="SSF56420">
    <property type="entry name" value="Peptide deformylase"/>
    <property type="match status" value="1"/>
</dbReference>
<keyword evidence="3 6" id="KW-0378">Hydrolase</keyword>
<gene>
    <name evidence="6" type="primary">def</name>
    <name evidence="7" type="ORF">SAMN04488071_0351</name>
</gene>
<feature type="binding site" evidence="6">
    <location>
        <position position="140"/>
    </location>
    <ligand>
        <name>Fe cation</name>
        <dbReference type="ChEBI" id="CHEBI:24875"/>
    </ligand>
</feature>
<reference evidence="7 8" key="1">
    <citation type="submission" date="2016-10" db="EMBL/GenBank/DDBJ databases">
        <authorList>
            <person name="de Groot N.N."/>
        </authorList>
    </citation>
    <scope>NUCLEOTIDE SEQUENCE [LARGE SCALE GENOMIC DNA]</scope>
    <source>
        <strain evidence="7 8">CGMCC 1.9109</strain>
    </source>
</reference>
<dbReference type="NCBIfam" id="NF001159">
    <property type="entry name" value="PRK00150.1-3"/>
    <property type="match status" value="1"/>
</dbReference>
<protein>
    <recommendedName>
        <fullName evidence="6">Peptide deformylase</fullName>
        <shortName evidence="6">PDF</shortName>
        <ecNumber evidence="6">3.5.1.88</ecNumber>
    </recommendedName>
    <alternativeName>
        <fullName evidence="6">Polypeptide deformylase</fullName>
    </alternativeName>
</protein>
<name>A0A1G6TTN1_9PROT</name>
<dbReference type="PRINTS" id="PR01576">
    <property type="entry name" value="PDEFORMYLASE"/>
</dbReference>
<evidence type="ECO:0000256" key="2">
    <source>
        <dbReference type="ARBA" id="ARBA00022723"/>
    </source>
</evidence>
<keyword evidence="2 6" id="KW-0479">Metal-binding</keyword>
<sequence length="172" mass="19456">MSKLEIVNVPDPLLKTMSDPVGQVDDDLRRLMDDMLETMYDAPGIGLAAIQVAVPKRVIVVDTEGDEEDRQPLFLVNPEITWESPEFNVYNEGCLSVPEHYAEVERPASVKVKYLDYDGKEQHQLMEGLMATCVQHEIDHLNGVVFIDYLSKLKRNMIIKKVQKATKGVTVL</sequence>
<dbReference type="HAMAP" id="MF_00163">
    <property type="entry name" value="Pep_deformylase"/>
    <property type="match status" value="1"/>
</dbReference>
<dbReference type="GO" id="GO:0042586">
    <property type="term" value="F:peptide deformylase activity"/>
    <property type="evidence" value="ECO:0007669"/>
    <property type="project" value="UniProtKB-UniRule"/>
</dbReference>
<feature type="binding site" evidence="6">
    <location>
        <position position="94"/>
    </location>
    <ligand>
        <name>Fe cation</name>
        <dbReference type="ChEBI" id="CHEBI:24875"/>
    </ligand>
</feature>
<dbReference type="GO" id="GO:0046872">
    <property type="term" value="F:metal ion binding"/>
    <property type="evidence" value="ECO:0007669"/>
    <property type="project" value="UniProtKB-KW"/>
</dbReference>
<keyword evidence="4 6" id="KW-0648">Protein biosynthesis</keyword>
<dbReference type="InterPro" id="IPR023635">
    <property type="entry name" value="Peptide_deformylase"/>
</dbReference>
<proteinExistence type="inferred from homology"/>